<evidence type="ECO:0000313" key="7">
    <source>
        <dbReference type="Proteomes" id="UP000886520"/>
    </source>
</evidence>
<keyword evidence="7" id="KW-1185">Reference proteome</keyword>
<feature type="transmembrane region" description="Helical" evidence="5">
    <location>
        <begin position="14"/>
        <end position="32"/>
    </location>
</feature>
<feature type="transmembrane region" description="Helical" evidence="5">
    <location>
        <begin position="113"/>
        <end position="135"/>
    </location>
</feature>
<keyword evidence="3" id="KW-0496">Mitochondrion</keyword>
<dbReference type="AlphaFoldDB" id="A0A9D4ZDM7"/>
<dbReference type="PANTHER" id="PTHR35308">
    <property type="entry name" value="CYTOCHROME C OXIDASE SUBUNIT 7"/>
    <property type="match status" value="1"/>
</dbReference>
<feature type="non-terminal residue" evidence="6">
    <location>
        <position position="145"/>
    </location>
</feature>
<proteinExistence type="predicted"/>
<accession>A0A9D4ZDM7</accession>
<evidence type="ECO:0000256" key="3">
    <source>
        <dbReference type="ARBA" id="ARBA00023128"/>
    </source>
</evidence>
<sequence>GFAMVYFSYYFGNYWYYFCFAGSILLLAAGSAETPACGCPTDIGVVPIKCSRGLQRRDESARGDLCRAEVQDMADGVSGKYTIKIPKNVYERQLYYQSKIGNYTHMKGPFDKIVSFIVPLAIGTTAAAMMGRGLWNLSNGTGKKE</sequence>
<keyword evidence="2" id="KW-0999">Mitochondrion inner membrane</keyword>
<reference evidence="6" key="1">
    <citation type="submission" date="2021-01" db="EMBL/GenBank/DDBJ databases">
        <title>Adiantum capillus-veneris genome.</title>
        <authorList>
            <person name="Fang Y."/>
            <person name="Liao Q."/>
        </authorList>
    </citation>
    <scope>NUCLEOTIDE SEQUENCE</scope>
    <source>
        <strain evidence="6">H3</strain>
        <tissue evidence="6">Leaf</tissue>
    </source>
</reference>
<dbReference type="Pfam" id="PF02238">
    <property type="entry name" value="COX7a"/>
    <property type="match status" value="1"/>
</dbReference>
<gene>
    <name evidence="6" type="ORF">GOP47_0017116</name>
</gene>
<evidence type="ECO:0000256" key="1">
    <source>
        <dbReference type="ARBA" id="ARBA00004273"/>
    </source>
</evidence>
<keyword evidence="5" id="KW-0812">Transmembrane</keyword>
<evidence type="ECO:0000256" key="2">
    <source>
        <dbReference type="ARBA" id="ARBA00022792"/>
    </source>
</evidence>
<comment type="caution">
    <text evidence="6">The sequence shown here is derived from an EMBL/GenBank/DDBJ whole genome shotgun (WGS) entry which is preliminary data.</text>
</comment>
<comment type="subcellular location">
    <subcellularLocation>
        <location evidence="1">Mitochondrion inner membrane</location>
    </subcellularLocation>
</comment>
<organism evidence="6 7">
    <name type="scientific">Adiantum capillus-veneris</name>
    <name type="common">Maidenhair fern</name>
    <dbReference type="NCBI Taxonomy" id="13818"/>
    <lineage>
        <taxon>Eukaryota</taxon>
        <taxon>Viridiplantae</taxon>
        <taxon>Streptophyta</taxon>
        <taxon>Embryophyta</taxon>
        <taxon>Tracheophyta</taxon>
        <taxon>Polypodiopsida</taxon>
        <taxon>Polypodiidae</taxon>
        <taxon>Polypodiales</taxon>
        <taxon>Pteridineae</taxon>
        <taxon>Pteridaceae</taxon>
        <taxon>Vittarioideae</taxon>
        <taxon>Adiantum</taxon>
    </lineage>
</organism>
<name>A0A9D4ZDM7_ADICA</name>
<dbReference type="InterPro" id="IPR039297">
    <property type="entry name" value="COX7a"/>
</dbReference>
<evidence type="ECO:0000256" key="5">
    <source>
        <dbReference type="SAM" id="Phobius"/>
    </source>
</evidence>
<evidence type="ECO:0000313" key="6">
    <source>
        <dbReference type="EMBL" id="KAI5068771.1"/>
    </source>
</evidence>
<evidence type="ECO:0000256" key="4">
    <source>
        <dbReference type="ARBA" id="ARBA00023136"/>
    </source>
</evidence>
<dbReference type="Proteomes" id="UP000886520">
    <property type="component" value="Chromosome 16"/>
</dbReference>
<dbReference type="EMBL" id="JABFUD020000016">
    <property type="protein sequence ID" value="KAI5068771.1"/>
    <property type="molecule type" value="Genomic_DNA"/>
</dbReference>
<dbReference type="GO" id="GO:0005743">
    <property type="term" value="C:mitochondrial inner membrane"/>
    <property type="evidence" value="ECO:0007669"/>
    <property type="project" value="UniProtKB-SubCell"/>
</dbReference>
<keyword evidence="4 5" id="KW-0472">Membrane</keyword>
<protein>
    <submittedName>
        <fullName evidence="6">Uncharacterized protein</fullName>
    </submittedName>
</protein>
<dbReference type="PANTHER" id="PTHR35308:SF12">
    <property type="match status" value="1"/>
</dbReference>
<keyword evidence="5" id="KW-1133">Transmembrane helix</keyword>